<dbReference type="InterPro" id="IPR018392">
    <property type="entry name" value="LysM"/>
</dbReference>
<dbReference type="InterPro" id="IPR018371">
    <property type="entry name" value="Chitin-binding_1_CS"/>
</dbReference>
<evidence type="ECO:0000259" key="12">
    <source>
        <dbReference type="PROSITE" id="PS50941"/>
    </source>
</evidence>
<feature type="chain" id="PRO_5012758772" evidence="11">
    <location>
        <begin position="19"/>
        <end position="1226"/>
    </location>
</feature>
<dbReference type="InterPro" id="IPR001002">
    <property type="entry name" value="Chitin-bd_1"/>
</dbReference>
<dbReference type="SUPFAM" id="SSF57016">
    <property type="entry name" value="Plant lectins/antimicrobial peptides"/>
    <property type="match status" value="1"/>
</dbReference>
<dbReference type="InterPro" id="IPR036861">
    <property type="entry name" value="Endochitinase-like_sf"/>
</dbReference>
<comment type="caution">
    <text evidence="8">Lacks conserved residue(s) required for the propagation of feature annotation.</text>
</comment>
<dbReference type="GO" id="GO:0008843">
    <property type="term" value="F:endochitinase activity"/>
    <property type="evidence" value="ECO:0007669"/>
    <property type="project" value="UniProtKB-EC"/>
</dbReference>
<keyword evidence="3 9" id="KW-0378">Hydrolase</keyword>
<dbReference type="SUPFAM" id="SSF54556">
    <property type="entry name" value="Chitinase insertion domain"/>
    <property type="match status" value="1"/>
</dbReference>
<dbReference type="CDD" id="cd00035">
    <property type="entry name" value="ChtBD1"/>
    <property type="match status" value="1"/>
</dbReference>
<sequence length="1226" mass="136906">MHLYRLAIFIASILLVDAAYLSGNLSISYDPKPTLMFSTFAVKVDAKPNDKGCYIHKMAAGETCAYLIDKFTNVKSISNLNSWNKDTPGWEGCDNGHPWAGDEVCVSTGGYPDKRPSKNSDGSCKIHVIKSGESCGVLDKMYYLKPGDMYKFNEDNPNWVSCQDGRPWVGDRVCVSEGTPPSKDVTTNPDGSCYSHELKAGETCADMDKMYGLGPGDMYTFNENTPRWTNCQSLYEGLNVCVSKGTPAGNSVSKNKDGSCYVHTVSKGETCGSIDKLYKLNGGDNYKFNKNTYMWQGCKNNHPWVGDKICVTEGNPPKPPIDKKAECGPTAAGKEYDVKCPLNACCSQFGFCGLTSEFCKKTDSLTGAPGTAGCISNCGYGKQHTDTRSDFDKIVYWMDSDGKMASDPKELENDYDIMHYAFVNINSDFSIDDSKIKASDFLNLNMKRVASFGGWDFSTNPSTYKIFRNIVSSSGNREKFATNVVNFLKKYNLDGIDLDWEYPGAPDIPGIPADNPTNGKNYNELLKLIKSKLPSGKTLSIAIPASYWYLKNYPIKDMQANIDYQVFMTYDIHGTWDLDKDPHVKCHTNKTEVIDALKMLDKAGVQIGKTYGGIANYGRSYKLSSSSCTGVGCQFSGGGDKGPITETAGVLALSEIDDINSWATKGKRWTDAESQCDFMTYNDNSVVAWPKAGQRDSMENMFHNSGLKGSVLWAGNYFKHDEYSGCDVLKHYPFGEEKISEDCDIYQQMIDLGKEVVKTFKDKVEPNLQEYLKQQRESLINKSIKNNSFNEKEARNLFKNTEILIKQLENKLNVNKKVSYKYIYRCKIFNTALLEFINNKNKRYDIITANTDQLTSIIDFTNPSLLSIEVEAAAVALGTLLIAPAVVALGAGAAVLAISFVLMDKNQYETTIDIDTEITVHLENGEILTDDLLSIINEQTNKELITDIPDQKTDVTTASSMCSYDTCTGDGCGMTLFSAPIDQSCVRIQNRVTYNVGNIQRVRMLQSRLPNPLPLYIININNQSHGVACNAMQWVTQKSNFALNTDEMLEMTYIDINERTKKRGVLMKGVTRSNTRNNNEFNFAPSPFYQNDEFPFNSVEEGYNSKNGKYDVSIMYIDAADNWIDGQNIERFYGATKPGKSTDPKSEKYVKNDWRYLIPNDSNSGEREGSLLNKGKFYVLINLPDDIDCSKYMKLPTGNQVNNIFEYPMGQIPIDPDLYGLRKLKI</sequence>
<keyword evidence="8" id="KW-1015">Disulfide bond</keyword>
<dbReference type="PROSITE" id="PS51910">
    <property type="entry name" value="GH18_2"/>
    <property type="match status" value="1"/>
</dbReference>
<geneLocation type="plasmid" evidence="15">
    <name>pDH5A</name>
</geneLocation>
<protein>
    <submittedName>
        <fullName evidence="15">Uncharacterized protein</fullName>
    </submittedName>
</protein>
<feature type="disulfide bond" evidence="8">
    <location>
        <begin position="374"/>
        <end position="378"/>
    </location>
</feature>
<keyword evidence="7" id="KW-0624">Polysaccharide degradation</keyword>
<keyword evidence="10" id="KW-0812">Transmembrane</keyword>
<dbReference type="Gene3D" id="3.30.60.10">
    <property type="entry name" value="Endochitinase-like"/>
    <property type="match status" value="1"/>
</dbReference>
<accession>A0A219YH83</accession>
<keyword evidence="6 9" id="KW-0326">Glycosidase</keyword>
<dbReference type="SMART" id="SM00270">
    <property type="entry name" value="ChtBD1"/>
    <property type="match status" value="1"/>
</dbReference>
<dbReference type="SUPFAM" id="SSF51445">
    <property type="entry name" value="(Trans)glycosidases"/>
    <property type="match status" value="1"/>
</dbReference>
<name>A0A219YH83_DEBHN</name>
<dbReference type="GO" id="GO:0000272">
    <property type="term" value="P:polysaccharide catabolic process"/>
    <property type="evidence" value="ECO:0007669"/>
    <property type="project" value="UniProtKB-KW"/>
</dbReference>
<feature type="domain" description="LysM" evidence="13">
    <location>
        <begin position="261"/>
        <end position="311"/>
    </location>
</feature>
<dbReference type="SMART" id="SM00636">
    <property type="entry name" value="Glyco_18"/>
    <property type="match status" value="1"/>
</dbReference>
<feature type="domain" description="GH18" evidence="14">
    <location>
        <begin position="391"/>
        <end position="736"/>
    </location>
</feature>
<organism evidence="15">
    <name type="scientific">Debaryomyces hansenii</name>
    <name type="common">Yeast</name>
    <name type="synonym">Torulaspora hansenii</name>
    <dbReference type="NCBI Taxonomy" id="4959"/>
    <lineage>
        <taxon>Eukaryota</taxon>
        <taxon>Fungi</taxon>
        <taxon>Dikarya</taxon>
        <taxon>Ascomycota</taxon>
        <taxon>Saccharomycotina</taxon>
        <taxon>Pichiomycetes</taxon>
        <taxon>Debaryomycetaceae</taxon>
        <taxon>Debaryomyces</taxon>
    </lineage>
</organism>
<dbReference type="Pfam" id="PF00704">
    <property type="entry name" value="Glyco_hydro_18"/>
    <property type="match status" value="1"/>
</dbReference>
<dbReference type="PANTHER" id="PTHR47700:SF2">
    <property type="entry name" value="CHITINASE"/>
    <property type="match status" value="1"/>
</dbReference>
<dbReference type="PROSITE" id="PS01095">
    <property type="entry name" value="GH18_1"/>
    <property type="match status" value="1"/>
</dbReference>
<evidence type="ECO:0000256" key="3">
    <source>
        <dbReference type="ARBA" id="ARBA00022801"/>
    </source>
</evidence>
<keyword evidence="5" id="KW-0119">Carbohydrate metabolism</keyword>
<evidence type="ECO:0000256" key="6">
    <source>
        <dbReference type="ARBA" id="ARBA00023295"/>
    </source>
</evidence>
<feature type="disulfide bond" evidence="8">
    <location>
        <begin position="340"/>
        <end position="352"/>
    </location>
</feature>
<dbReference type="GO" id="GO:0008061">
    <property type="term" value="F:chitin binding"/>
    <property type="evidence" value="ECO:0007669"/>
    <property type="project" value="UniProtKB-UniRule"/>
</dbReference>
<keyword evidence="4" id="KW-0146">Chitin degradation</keyword>
<proteinExistence type="predicted"/>
<dbReference type="PROSITE" id="PS00026">
    <property type="entry name" value="CHIT_BIND_I_1"/>
    <property type="match status" value="1"/>
</dbReference>
<dbReference type="GO" id="GO:0006032">
    <property type="term" value="P:chitin catabolic process"/>
    <property type="evidence" value="ECO:0007669"/>
    <property type="project" value="UniProtKB-KW"/>
</dbReference>
<dbReference type="InterPro" id="IPR017853">
    <property type="entry name" value="GH"/>
</dbReference>
<comment type="catalytic activity">
    <reaction evidence="1">
        <text>Random endo-hydrolysis of N-acetyl-beta-D-glucosaminide (1-&gt;4)-beta-linkages in chitin and chitodextrins.</text>
        <dbReference type="EC" id="3.2.1.14"/>
    </reaction>
</comment>
<dbReference type="AlphaFoldDB" id="A0A219YH83"/>
<keyword evidence="2 8" id="KW-0147">Chitin-binding</keyword>
<dbReference type="InterPro" id="IPR029070">
    <property type="entry name" value="Chitinase_insertion_sf"/>
</dbReference>
<evidence type="ECO:0000259" key="14">
    <source>
        <dbReference type="PROSITE" id="PS51910"/>
    </source>
</evidence>
<dbReference type="Pfam" id="PF00187">
    <property type="entry name" value="Chitin_bind_1"/>
    <property type="match status" value="1"/>
</dbReference>
<evidence type="ECO:0000256" key="10">
    <source>
        <dbReference type="SAM" id="Phobius"/>
    </source>
</evidence>
<evidence type="ECO:0000256" key="4">
    <source>
        <dbReference type="ARBA" id="ARBA00023024"/>
    </source>
</evidence>
<feature type="signal peptide" evidence="11">
    <location>
        <begin position="1"/>
        <end position="18"/>
    </location>
</feature>
<evidence type="ECO:0000256" key="5">
    <source>
        <dbReference type="ARBA" id="ARBA00023277"/>
    </source>
</evidence>
<dbReference type="PROSITE" id="PS51782">
    <property type="entry name" value="LYSM"/>
    <property type="match status" value="1"/>
</dbReference>
<keyword evidence="10" id="KW-1133">Transmembrane helix</keyword>
<dbReference type="PROSITE" id="PS50941">
    <property type="entry name" value="CHIT_BIND_I_2"/>
    <property type="match status" value="1"/>
</dbReference>
<evidence type="ECO:0000259" key="13">
    <source>
        <dbReference type="PROSITE" id="PS51782"/>
    </source>
</evidence>
<evidence type="ECO:0000256" key="11">
    <source>
        <dbReference type="SAM" id="SignalP"/>
    </source>
</evidence>
<evidence type="ECO:0000256" key="9">
    <source>
        <dbReference type="RuleBase" id="RU000489"/>
    </source>
</evidence>
<dbReference type="Gene3D" id="3.10.50.10">
    <property type="match status" value="1"/>
</dbReference>
<dbReference type="InterPro" id="IPR036779">
    <property type="entry name" value="LysM_dom_sf"/>
</dbReference>
<evidence type="ECO:0000256" key="8">
    <source>
        <dbReference type="PROSITE-ProRule" id="PRU00261"/>
    </source>
</evidence>
<dbReference type="InterPro" id="IPR001223">
    <property type="entry name" value="Glyco_hydro18_cat"/>
</dbReference>
<dbReference type="Gene3D" id="3.20.20.80">
    <property type="entry name" value="Glycosidases"/>
    <property type="match status" value="1"/>
</dbReference>
<feature type="transmembrane region" description="Helical" evidence="10">
    <location>
        <begin position="872"/>
        <end position="902"/>
    </location>
</feature>
<feature type="domain" description="Chitin-binding type-1" evidence="12">
    <location>
        <begin position="324"/>
        <end position="380"/>
    </location>
</feature>
<keyword evidence="11" id="KW-0732">Signal</keyword>
<reference evidence="15" key="1">
    <citation type="submission" date="2016-09" db="EMBL/GenBank/DDBJ databases">
        <title>Characterization of pDH5A/B linear plasmid system from Debaryomyces hansenii yeast.</title>
        <authorList>
            <person name="Polomska X."/>
            <person name="Neuveglise C."/>
        </authorList>
    </citation>
    <scope>NUCLEOTIDE SEQUENCE</scope>
    <source>
        <strain evidence="15">5c</strain>
        <plasmid evidence="15">pDH5A</plasmid>
    </source>
</reference>
<keyword evidence="15" id="KW-0614">Plasmid</keyword>
<dbReference type="InterPro" id="IPR001579">
    <property type="entry name" value="Glyco_hydro_18_chit_AS"/>
</dbReference>
<evidence type="ECO:0000256" key="2">
    <source>
        <dbReference type="ARBA" id="ARBA00022669"/>
    </source>
</evidence>
<evidence type="ECO:0000313" key="15">
    <source>
        <dbReference type="EMBL" id="APZ80121.1"/>
    </source>
</evidence>
<dbReference type="VEuPathDB" id="FungiDB:DEHA2F16632g"/>
<evidence type="ECO:0000256" key="1">
    <source>
        <dbReference type="ARBA" id="ARBA00000822"/>
    </source>
</evidence>
<dbReference type="Gene3D" id="3.10.350.10">
    <property type="entry name" value="LysM domain"/>
    <property type="match status" value="2"/>
</dbReference>
<feature type="disulfide bond" evidence="8">
    <location>
        <begin position="345"/>
        <end position="359"/>
    </location>
</feature>
<dbReference type="PANTHER" id="PTHR47700">
    <property type="entry name" value="V CHITINASE, PUTATIVE (AFU_ORTHOLOGUE AFUA_6G13720)-RELATED"/>
    <property type="match status" value="1"/>
</dbReference>
<keyword evidence="10" id="KW-0472">Membrane</keyword>
<dbReference type="EMBL" id="KX904874">
    <property type="protein sequence ID" value="APZ80121.1"/>
    <property type="molecule type" value="Genomic_DNA"/>
</dbReference>
<dbReference type="InterPro" id="IPR011583">
    <property type="entry name" value="Chitinase_II/V-like_cat"/>
</dbReference>
<evidence type="ECO:0000256" key="7">
    <source>
        <dbReference type="ARBA" id="ARBA00023326"/>
    </source>
</evidence>
<dbReference type="InterPro" id="IPR053214">
    <property type="entry name" value="LysM12-like"/>
</dbReference>